<sequence length="656" mass="73799">MECNKEEALRAKQIAETRMQRDDFSGALRIAQKALRLFPELENMSQLMAVCEVHCSAQKKAFGTEVDWYAVLQVEKTADDITLKKQFRKLALLLHPDKNKLPGAEAAFKFIGEANRKLSDREARNLYDKKYRNSVVSRPSHSQKPQARQPKGSGARNQNEIRKKPESMPKFPTQGHDTKGGKVPRSNGYQQVHLGTFLTCCSSCHVRHKCFKQVEGKSVRCQSCGTAFIAQELKTQDFGMHSQHDQMKSSDVEFSKPDAPTKVANSSSVKLEEVFSSTDGVKETASAPQKGRDIGQSDPVPEMDGAYPFGRSFQQKQRVFAEKNLNNEDNFVNPPKRARHDVAVPVDQGRDSPSGRLYPGNDEAGGLIRCPDPEFSDFDKLRGDFAADQVWACYDHVGMPRYYARIKKVLSPGFKLQFVWLECMPKSEAELDWCRKVLPVACGYYRTGSTEETDDSFIFSHQIHCLKVPRKPGERVVCYTIYPRRGEIWAIFKNWDINWASDPRKHSPYRYEYVEVLSDFDKDSGVEVACLYKVRGFVSLYQRADVANAGEGANDLYHIPPNEKYRFSHQVPSFKMTGEERTDVPPGSFELDPASLDPDELQDSLEKGHAEMGFCKTGLESKVGNKMADSGNISGGEIKKVVAGLSSQFPGPKLNP</sequence>
<keyword evidence="2" id="KW-1185">Reference proteome</keyword>
<gene>
    <name evidence="1" type="ORF">MLD38_017858</name>
</gene>
<dbReference type="EMBL" id="CM042884">
    <property type="protein sequence ID" value="KAI4369418.1"/>
    <property type="molecule type" value="Genomic_DNA"/>
</dbReference>
<dbReference type="Proteomes" id="UP001057402">
    <property type="component" value="Chromosome 5"/>
</dbReference>
<protein>
    <submittedName>
        <fullName evidence="1">Uncharacterized protein</fullName>
    </submittedName>
</protein>
<comment type="caution">
    <text evidence="1">The sequence shown here is derived from an EMBL/GenBank/DDBJ whole genome shotgun (WGS) entry which is preliminary data.</text>
</comment>
<organism evidence="1 2">
    <name type="scientific">Melastoma candidum</name>
    <dbReference type="NCBI Taxonomy" id="119954"/>
    <lineage>
        <taxon>Eukaryota</taxon>
        <taxon>Viridiplantae</taxon>
        <taxon>Streptophyta</taxon>
        <taxon>Embryophyta</taxon>
        <taxon>Tracheophyta</taxon>
        <taxon>Spermatophyta</taxon>
        <taxon>Magnoliopsida</taxon>
        <taxon>eudicotyledons</taxon>
        <taxon>Gunneridae</taxon>
        <taxon>Pentapetalae</taxon>
        <taxon>rosids</taxon>
        <taxon>malvids</taxon>
        <taxon>Myrtales</taxon>
        <taxon>Melastomataceae</taxon>
        <taxon>Melastomatoideae</taxon>
        <taxon>Melastomateae</taxon>
        <taxon>Melastoma</taxon>
    </lineage>
</organism>
<evidence type="ECO:0000313" key="2">
    <source>
        <dbReference type="Proteomes" id="UP001057402"/>
    </source>
</evidence>
<evidence type="ECO:0000313" key="1">
    <source>
        <dbReference type="EMBL" id="KAI4369418.1"/>
    </source>
</evidence>
<name>A0ACB9QRY4_9MYRT</name>
<proteinExistence type="predicted"/>
<reference evidence="2" key="1">
    <citation type="journal article" date="2023" name="Front. Plant Sci.">
        <title>Chromosomal-level genome assembly of Melastoma candidum provides insights into trichome evolution.</title>
        <authorList>
            <person name="Zhong Y."/>
            <person name="Wu W."/>
            <person name="Sun C."/>
            <person name="Zou P."/>
            <person name="Liu Y."/>
            <person name="Dai S."/>
            <person name="Zhou R."/>
        </authorList>
    </citation>
    <scope>NUCLEOTIDE SEQUENCE [LARGE SCALE GENOMIC DNA]</scope>
</reference>
<accession>A0ACB9QRY4</accession>